<evidence type="ECO:0000256" key="3">
    <source>
        <dbReference type="ARBA" id="ARBA00022741"/>
    </source>
</evidence>
<evidence type="ECO:0000259" key="5">
    <source>
        <dbReference type="PROSITE" id="PS50893"/>
    </source>
</evidence>
<accession>A0A846RHY8</accession>
<dbReference type="Proteomes" id="UP000547458">
    <property type="component" value="Unassembled WGS sequence"/>
</dbReference>
<dbReference type="SUPFAM" id="SSF52540">
    <property type="entry name" value="P-loop containing nucleoside triphosphate hydrolases"/>
    <property type="match status" value="1"/>
</dbReference>
<dbReference type="PANTHER" id="PTHR42734:SF5">
    <property type="entry name" value="IRON TRANSPORT SYSTEM ATP-BINDING PROTEIN HI_0361-RELATED"/>
    <property type="match status" value="1"/>
</dbReference>
<keyword evidence="2" id="KW-0813">Transport</keyword>
<keyword evidence="7" id="KW-1185">Reference proteome</keyword>
<dbReference type="InterPro" id="IPR050153">
    <property type="entry name" value="Metal_Ion_Import_ABC"/>
</dbReference>
<sequence>MTTRTSSPPAPAISVRQLSVHYDGVVALDNVGFTLERGQVCGLIGVNGSGKSTLFKSLMGLVAPQRGTVTLFDRAHAAARKEKLVAYVPQSEDVDWNFPVSVGDVVLMGRYAHMGPARRASRADRSAVDHALDRVGLADLRHRQIGELSGGQKKRTFVARGIAQDAQLLLLDEPFAGVDKASEATLVTLLRELKEEGRTVLVSTHDLAGIPQLCDRAILLHHSILAEGIPAAVLTHENLARAFGTAGSAAVVPASERQGA</sequence>
<dbReference type="EMBL" id="JAATJL010000001">
    <property type="protein sequence ID" value="NJC22878.1"/>
    <property type="molecule type" value="Genomic_DNA"/>
</dbReference>
<evidence type="ECO:0000256" key="4">
    <source>
        <dbReference type="ARBA" id="ARBA00022840"/>
    </source>
</evidence>
<dbReference type="Gene3D" id="3.40.50.300">
    <property type="entry name" value="P-loop containing nucleotide triphosphate hydrolases"/>
    <property type="match status" value="1"/>
</dbReference>
<reference evidence="6 7" key="1">
    <citation type="submission" date="2020-03" db="EMBL/GenBank/DDBJ databases">
        <title>Sequencing the genomes of 1000 actinobacteria strains.</title>
        <authorList>
            <person name="Klenk H.-P."/>
        </authorList>
    </citation>
    <scope>NUCLEOTIDE SEQUENCE [LARGE SCALE GENOMIC DNA]</scope>
    <source>
        <strain evidence="6 7">DSM 16403</strain>
    </source>
</reference>
<dbReference type="InterPro" id="IPR027417">
    <property type="entry name" value="P-loop_NTPase"/>
</dbReference>
<dbReference type="GO" id="GO:0016887">
    <property type="term" value="F:ATP hydrolysis activity"/>
    <property type="evidence" value="ECO:0007669"/>
    <property type="project" value="InterPro"/>
</dbReference>
<dbReference type="FunFam" id="3.40.50.300:FF:000134">
    <property type="entry name" value="Iron-enterobactin ABC transporter ATP-binding protein"/>
    <property type="match status" value="1"/>
</dbReference>
<name>A0A846RHY8_9MICC</name>
<comment type="caution">
    <text evidence="6">The sequence shown here is derived from an EMBL/GenBank/DDBJ whole genome shotgun (WGS) entry which is preliminary data.</text>
</comment>
<keyword evidence="4 6" id="KW-0067">ATP-binding</keyword>
<comment type="similarity">
    <text evidence="1">Belongs to the ABC transporter superfamily.</text>
</comment>
<dbReference type="AlphaFoldDB" id="A0A846RHY8"/>
<evidence type="ECO:0000313" key="6">
    <source>
        <dbReference type="EMBL" id="NJC22878.1"/>
    </source>
</evidence>
<dbReference type="RefSeq" id="WP_167993724.1">
    <property type="nucleotide sequence ID" value="NZ_JAATJL010000001.1"/>
</dbReference>
<dbReference type="InterPro" id="IPR003593">
    <property type="entry name" value="AAA+_ATPase"/>
</dbReference>
<keyword evidence="3" id="KW-0547">Nucleotide-binding</keyword>
<dbReference type="PROSITE" id="PS50893">
    <property type="entry name" value="ABC_TRANSPORTER_2"/>
    <property type="match status" value="1"/>
</dbReference>
<dbReference type="SMART" id="SM00382">
    <property type="entry name" value="AAA"/>
    <property type="match status" value="1"/>
</dbReference>
<evidence type="ECO:0000256" key="2">
    <source>
        <dbReference type="ARBA" id="ARBA00022448"/>
    </source>
</evidence>
<dbReference type="PANTHER" id="PTHR42734">
    <property type="entry name" value="METAL TRANSPORT SYSTEM ATP-BINDING PROTEIN TM_0124-RELATED"/>
    <property type="match status" value="1"/>
</dbReference>
<evidence type="ECO:0000256" key="1">
    <source>
        <dbReference type="ARBA" id="ARBA00005417"/>
    </source>
</evidence>
<evidence type="ECO:0000313" key="7">
    <source>
        <dbReference type="Proteomes" id="UP000547458"/>
    </source>
</evidence>
<proteinExistence type="inferred from homology"/>
<dbReference type="InterPro" id="IPR003439">
    <property type="entry name" value="ABC_transporter-like_ATP-bd"/>
</dbReference>
<dbReference type="GO" id="GO:0005524">
    <property type="term" value="F:ATP binding"/>
    <property type="evidence" value="ECO:0007669"/>
    <property type="project" value="UniProtKB-KW"/>
</dbReference>
<feature type="domain" description="ABC transporter" evidence="5">
    <location>
        <begin position="13"/>
        <end position="246"/>
    </location>
</feature>
<dbReference type="CDD" id="cd03235">
    <property type="entry name" value="ABC_Metallic_Cations"/>
    <property type="match status" value="1"/>
</dbReference>
<protein>
    <submittedName>
        <fullName evidence="6">Manganese transport system ATP-binding protein</fullName>
    </submittedName>
</protein>
<organism evidence="6 7">
    <name type="scientific">Arthrobacter pigmenti</name>
    <dbReference type="NCBI Taxonomy" id="271432"/>
    <lineage>
        <taxon>Bacteria</taxon>
        <taxon>Bacillati</taxon>
        <taxon>Actinomycetota</taxon>
        <taxon>Actinomycetes</taxon>
        <taxon>Micrococcales</taxon>
        <taxon>Micrococcaceae</taxon>
        <taxon>Arthrobacter</taxon>
    </lineage>
</organism>
<gene>
    <name evidence="6" type="ORF">BJ994_001954</name>
</gene>
<dbReference type="Pfam" id="PF00005">
    <property type="entry name" value="ABC_tran"/>
    <property type="match status" value="1"/>
</dbReference>